<protein>
    <submittedName>
        <fullName evidence="2">Uncharacterized protein</fullName>
    </submittedName>
</protein>
<gene>
    <name evidence="2" type="ORF">LXN57_22145</name>
</gene>
<keyword evidence="1" id="KW-1133">Transmembrane helix</keyword>
<proteinExistence type="predicted"/>
<sequence>MKSLRALDIATAPTFEQYERAATTLDRIVATPPDPPRRFAGRRGWMLIPAVAAAVAVVLAVAPWGGDGRAYATWTAVPMPLTSAETGLVGAACQDDLRIYRALDLDRAELVLAERRGEYVAMVYRYDNPASEASCLARNLPGTDDVDEVKTTASGSSGPFEKAPAGRFMEGALSVFPEGVSITEGAAGPGVAGLTIHTEGISVQATVHNGRWVAWWPGRALVEDGNGKWRDVPRTYDVLLNDGRILRDARPAR</sequence>
<name>A0ABT0Y2M2_9ACTN</name>
<keyword evidence="1" id="KW-0812">Transmembrane</keyword>
<feature type="transmembrane region" description="Helical" evidence="1">
    <location>
        <begin position="45"/>
        <end position="65"/>
    </location>
</feature>
<evidence type="ECO:0000256" key="1">
    <source>
        <dbReference type="SAM" id="Phobius"/>
    </source>
</evidence>
<evidence type="ECO:0000313" key="3">
    <source>
        <dbReference type="Proteomes" id="UP001523216"/>
    </source>
</evidence>
<dbReference type="RefSeq" id="WP_251800083.1">
    <property type="nucleotide sequence ID" value="NZ_JAMQOL010000030.1"/>
</dbReference>
<keyword evidence="3" id="KW-1185">Reference proteome</keyword>
<evidence type="ECO:0000313" key="2">
    <source>
        <dbReference type="EMBL" id="MCM4080286.1"/>
    </source>
</evidence>
<dbReference type="EMBL" id="JAMQOL010000030">
    <property type="protein sequence ID" value="MCM4080286.1"/>
    <property type="molecule type" value="Genomic_DNA"/>
</dbReference>
<keyword evidence="1" id="KW-0472">Membrane</keyword>
<comment type="caution">
    <text evidence="2">The sequence shown here is derived from an EMBL/GenBank/DDBJ whole genome shotgun (WGS) entry which is preliminary data.</text>
</comment>
<reference evidence="2 3" key="1">
    <citation type="submission" date="2022-06" db="EMBL/GenBank/DDBJ databases">
        <title>Actinoplanes abujensis sp. nov., isolated from Nigerian arid soil.</title>
        <authorList>
            <person name="Ding P."/>
        </authorList>
    </citation>
    <scope>NUCLEOTIDE SEQUENCE [LARGE SCALE GENOMIC DNA]</scope>
    <source>
        <strain evidence="3">TRM88002</strain>
    </source>
</reference>
<organism evidence="2 3">
    <name type="scientific">Paractinoplanes hotanensis</name>
    <dbReference type="NCBI Taxonomy" id="2906497"/>
    <lineage>
        <taxon>Bacteria</taxon>
        <taxon>Bacillati</taxon>
        <taxon>Actinomycetota</taxon>
        <taxon>Actinomycetes</taxon>
        <taxon>Micromonosporales</taxon>
        <taxon>Micromonosporaceae</taxon>
        <taxon>Paractinoplanes</taxon>
    </lineage>
</organism>
<dbReference type="Proteomes" id="UP001523216">
    <property type="component" value="Unassembled WGS sequence"/>
</dbReference>
<accession>A0ABT0Y2M2</accession>